<keyword evidence="5" id="KW-1185">Reference proteome</keyword>
<evidence type="ECO:0000256" key="3">
    <source>
        <dbReference type="SAM" id="MobiDB-lite"/>
    </source>
</evidence>
<dbReference type="Pfam" id="PF01535">
    <property type="entry name" value="PPR"/>
    <property type="match status" value="2"/>
</dbReference>
<dbReference type="InterPro" id="IPR051240">
    <property type="entry name" value="Mito_RNA-Proc/Resp"/>
</dbReference>
<protein>
    <recommendedName>
        <fullName evidence="6">Pentacotripeptide-repeat region of PRORP domain-containing protein</fullName>
    </recommendedName>
</protein>
<dbReference type="EMBL" id="CAJNIZ010013991">
    <property type="protein sequence ID" value="CAE7356614.1"/>
    <property type="molecule type" value="Genomic_DNA"/>
</dbReference>
<feature type="repeat" description="PPR" evidence="2">
    <location>
        <begin position="441"/>
        <end position="475"/>
    </location>
</feature>
<dbReference type="InterPro" id="IPR011990">
    <property type="entry name" value="TPR-like_helical_dom_sf"/>
</dbReference>
<feature type="region of interest" description="Disordered" evidence="3">
    <location>
        <begin position="661"/>
        <end position="685"/>
    </location>
</feature>
<evidence type="ECO:0000256" key="1">
    <source>
        <dbReference type="ARBA" id="ARBA00022737"/>
    </source>
</evidence>
<organism evidence="4 5">
    <name type="scientific">Symbiodinium pilosum</name>
    <name type="common">Dinoflagellate</name>
    <dbReference type="NCBI Taxonomy" id="2952"/>
    <lineage>
        <taxon>Eukaryota</taxon>
        <taxon>Sar</taxon>
        <taxon>Alveolata</taxon>
        <taxon>Dinophyceae</taxon>
        <taxon>Suessiales</taxon>
        <taxon>Symbiodiniaceae</taxon>
        <taxon>Symbiodinium</taxon>
    </lineage>
</organism>
<gene>
    <name evidence="4" type="ORF">SPIL2461_LOCUS8489</name>
</gene>
<name>A0A812PK94_SYMPI</name>
<dbReference type="PANTHER" id="PTHR47933:SF11">
    <property type="entry name" value="PENTATRICOPEPTIDE REPEAT-CONTAINING PROTEIN 2"/>
    <property type="match status" value="1"/>
</dbReference>
<feature type="repeat" description="PPR" evidence="2">
    <location>
        <begin position="476"/>
        <end position="510"/>
    </location>
</feature>
<keyword evidence="1" id="KW-0677">Repeat</keyword>
<feature type="repeat" description="PPR" evidence="2">
    <location>
        <begin position="162"/>
        <end position="196"/>
    </location>
</feature>
<evidence type="ECO:0000256" key="2">
    <source>
        <dbReference type="PROSITE-ProRule" id="PRU00708"/>
    </source>
</evidence>
<dbReference type="AlphaFoldDB" id="A0A812PK94"/>
<dbReference type="Pfam" id="PF13812">
    <property type="entry name" value="PPR_3"/>
    <property type="match status" value="1"/>
</dbReference>
<dbReference type="GO" id="GO:0003729">
    <property type="term" value="F:mRNA binding"/>
    <property type="evidence" value="ECO:0007669"/>
    <property type="project" value="TreeGrafter"/>
</dbReference>
<dbReference type="Proteomes" id="UP000649617">
    <property type="component" value="Unassembled WGS sequence"/>
</dbReference>
<feature type="repeat" description="PPR" evidence="2">
    <location>
        <begin position="27"/>
        <end position="61"/>
    </location>
</feature>
<dbReference type="Pfam" id="PF13041">
    <property type="entry name" value="PPR_2"/>
    <property type="match status" value="3"/>
</dbReference>
<evidence type="ECO:0000313" key="4">
    <source>
        <dbReference type="EMBL" id="CAE7356614.1"/>
    </source>
</evidence>
<dbReference type="NCBIfam" id="TIGR00756">
    <property type="entry name" value="PPR"/>
    <property type="match status" value="5"/>
</dbReference>
<reference evidence="4" key="1">
    <citation type="submission" date="2021-02" db="EMBL/GenBank/DDBJ databases">
        <authorList>
            <person name="Dougan E. K."/>
            <person name="Rhodes N."/>
            <person name="Thang M."/>
            <person name="Chan C."/>
        </authorList>
    </citation>
    <scope>NUCLEOTIDE SEQUENCE</scope>
</reference>
<accession>A0A812PK94</accession>
<feature type="repeat" description="PPR" evidence="2">
    <location>
        <begin position="406"/>
        <end position="440"/>
    </location>
</feature>
<sequence length="685" mass="75167">MALCASSQAVRLAERLASFSVGRYGPSLPLYSSLLKVYSQAKLWNKACDLHTDFERAGITPDTAAYGALIKAAVEDGRQSLARHLFQESKNPDVMNVMSMIRSAGRDRDIAKALSLLGELEQTPEQLDATTYNCALEACVVCGDREAAENLMQKMTKAGHVDVVSYNTYVKLLLATQDHAEVKKTLEDMRNFGIKPNVVTYNSLIKASQQNLRQAWQLVQEMQRAGLEPDAFTCSILAAGLRQSPTSKGLDQILDLMAQGQIGLDEVLLNCLLDVCIRLKEPWRLPELLRRWDTTGLAPSPHACVMLMRAHGHAKNLPEAWRLWRRLLAEDKNLTEDAFMSMVDACLATSDVRSALHVFKESKMWLSGFPRATVAFSLSVKAAMQSQQLAAAVELYEETKGSLRLTAVTYNTLIDALVRSGDLKRAMQLFRDMACQDAGPDLISFSILIKGFSCAGDLETAILLLGQMQAQGIQPDSILFNSILHGCARSQRRALTEEVLADMEKAGVAPSNFTVSILIKLYGRCGDLQAALDVTDTYPKRFGFRLNAQAYTCLMSTCIWSGDLPKAFEAYQHMLEDGCEADGKTYDTLLSGCVKHGEAVRASQVLADGLACPSIRLNREIIESAVVMAHNRGRSDVASEMVGCMTAAGFQPSKCLLGTMSRDPTSASTWRPRRGGGKKPGREVL</sequence>
<dbReference type="OrthoDB" id="185373at2759"/>
<comment type="caution">
    <text evidence="4">The sequence shown here is derived from an EMBL/GenBank/DDBJ whole genome shotgun (WGS) entry which is preliminary data.</text>
</comment>
<dbReference type="Gene3D" id="1.25.40.10">
    <property type="entry name" value="Tetratricopeptide repeat domain"/>
    <property type="match status" value="5"/>
</dbReference>
<dbReference type="InterPro" id="IPR002885">
    <property type="entry name" value="PPR_rpt"/>
</dbReference>
<evidence type="ECO:0008006" key="6">
    <source>
        <dbReference type="Google" id="ProtNLM"/>
    </source>
</evidence>
<proteinExistence type="predicted"/>
<dbReference type="PANTHER" id="PTHR47933">
    <property type="entry name" value="PENTATRICOPEPTIDE REPEAT-CONTAINING PROTEIN 1, MITOCHONDRIAL"/>
    <property type="match status" value="1"/>
</dbReference>
<evidence type="ECO:0000313" key="5">
    <source>
        <dbReference type="Proteomes" id="UP000649617"/>
    </source>
</evidence>
<feature type="repeat" description="PPR" evidence="2">
    <location>
        <begin position="547"/>
        <end position="581"/>
    </location>
</feature>
<dbReference type="PROSITE" id="PS51375">
    <property type="entry name" value="PPR"/>
    <property type="match status" value="6"/>
</dbReference>